<dbReference type="KEGG" id="pns:A9D12_07250"/>
<proteinExistence type="predicted"/>
<dbReference type="OrthoDB" id="7293882at2"/>
<keyword evidence="1" id="KW-0812">Transmembrane</keyword>
<sequence>MTQAPPLSPAPQPGARIPFGWLDRWPVIVLVLIASIAPLLVVGIAPLTDLYGHLGRFAVQTELAQRPGLQPYFTYEWKLIGNLGGDILVELLHPLLGLEGAVRATVMITQGLGALGLLLVSREVHGRVTPFALAAIPMIYGFPFNYGFINYALSMALALLAFAAWLRLRKTGRHRAAQVWLAVAGAAIWIAHTYGWAFLGLLAGSTMLAEVWTQRTRPVQAVIRILAACWPLLLPVIPMVIWRAESAGAAMSGWAWQYKLIWLMSPLRTYWRDFDMASLGFVLMLLGWALASRNVRFERGVGIAAALCMVFFLALPFRVFGSAFADMRLLPYALAVAFVAIAPASTRKRALMIGGGLAIAFFGVRMATTTAAYMALDRQVQAAIPAIDKLPEGARVVFFSVKPCRTRWALAPLDHLSGAAMARKSAFVNDQWQQPGVNPLKVHFPAAEPFVRDPSHLVLREECAEAPSRPRLSRSLSRLPRGVFTHIWIVGEIDRAMPAPTGYVAVPGAGSGLLFEAVSGADQAAAR</sequence>
<evidence type="ECO:0008006" key="4">
    <source>
        <dbReference type="Google" id="ProtNLM"/>
    </source>
</evidence>
<accession>A0A192D2R3</accession>
<organism evidence="2 3">
    <name type="scientific">Erythrobacter neustonensis</name>
    <dbReference type="NCBI Taxonomy" id="1112"/>
    <lineage>
        <taxon>Bacteria</taxon>
        <taxon>Pseudomonadati</taxon>
        <taxon>Pseudomonadota</taxon>
        <taxon>Alphaproteobacteria</taxon>
        <taxon>Sphingomonadales</taxon>
        <taxon>Erythrobacteraceae</taxon>
        <taxon>Erythrobacter/Porphyrobacter group</taxon>
        <taxon>Erythrobacter</taxon>
    </lineage>
</organism>
<name>A0A192D2R3_9SPHN</name>
<feature type="transmembrane region" description="Helical" evidence="1">
    <location>
        <begin position="274"/>
        <end position="291"/>
    </location>
</feature>
<evidence type="ECO:0000313" key="3">
    <source>
        <dbReference type="Proteomes" id="UP000078263"/>
    </source>
</evidence>
<feature type="transmembrane region" description="Helical" evidence="1">
    <location>
        <begin position="25"/>
        <end position="47"/>
    </location>
</feature>
<feature type="transmembrane region" description="Helical" evidence="1">
    <location>
        <begin position="221"/>
        <end position="242"/>
    </location>
</feature>
<feature type="transmembrane region" description="Helical" evidence="1">
    <location>
        <begin position="352"/>
        <end position="376"/>
    </location>
</feature>
<feature type="transmembrane region" description="Helical" evidence="1">
    <location>
        <begin position="180"/>
        <end position="201"/>
    </location>
</feature>
<dbReference type="Proteomes" id="UP000078263">
    <property type="component" value="Chromosome"/>
</dbReference>
<protein>
    <recommendedName>
        <fullName evidence="4">Glycosyltransferase RgtA/B/C/D-like domain-containing protein</fullName>
    </recommendedName>
</protein>
<keyword evidence="1" id="KW-1133">Transmembrane helix</keyword>
<feature type="transmembrane region" description="Helical" evidence="1">
    <location>
        <begin position="148"/>
        <end position="168"/>
    </location>
</feature>
<reference evidence="2 3" key="1">
    <citation type="submission" date="2016-05" db="EMBL/GenBank/DDBJ databases">
        <title>Compelete Genome Sequence of Bacteriochlorophyll-Synthesizing Bacterium Porphyrobacter neustonensis DSM 9434.</title>
        <authorList>
            <person name="Shi X.-L."/>
            <person name="Wu Y.-H."/>
            <person name="Cheng H."/>
            <person name="Xu L."/>
            <person name="Zhang X.-Q."/>
            <person name="Wang C.-S."/>
            <person name="Xu X.-W."/>
        </authorList>
    </citation>
    <scope>NUCLEOTIDE SEQUENCE [LARGE SCALE GENOMIC DNA]</scope>
    <source>
        <strain evidence="2 3">DSM 9434</strain>
    </source>
</reference>
<keyword evidence="1" id="KW-0472">Membrane</keyword>
<evidence type="ECO:0000256" key="1">
    <source>
        <dbReference type="SAM" id="Phobius"/>
    </source>
</evidence>
<keyword evidence="3" id="KW-1185">Reference proteome</keyword>
<dbReference type="STRING" id="1112.A9D12_07250"/>
<feature type="transmembrane region" description="Helical" evidence="1">
    <location>
        <begin position="329"/>
        <end position="346"/>
    </location>
</feature>
<dbReference type="EMBL" id="CP016033">
    <property type="protein sequence ID" value="ANK12773.1"/>
    <property type="molecule type" value="Genomic_DNA"/>
</dbReference>
<feature type="transmembrane region" description="Helical" evidence="1">
    <location>
        <begin position="297"/>
        <end position="317"/>
    </location>
</feature>
<evidence type="ECO:0000313" key="2">
    <source>
        <dbReference type="EMBL" id="ANK12773.1"/>
    </source>
</evidence>
<gene>
    <name evidence="2" type="ORF">A9D12_07250</name>
</gene>
<dbReference type="RefSeq" id="WP_068350683.1">
    <property type="nucleotide sequence ID" value="NZ_CP016033.1"/>
</dbReference>
<dbReference type="AlphaFoldDB" id="A0A192D2R3"/>